<evidence type="ECO:0000313" key="3">
    <source>
        <dbReference type="EMBL" id="GAA3371285.1"/>
    </source>
</evidence>
<proteinExistence type="predicted"/>
<evidence type="ECO:0000256" key="2">
    <source>
        <dbReference type="SAM" id="SignalP"/>
    </source>
</evidence>
<keyword evidence="4" id="KW-1185">Reference proteome</keyword>
<keyword evidence="2" id="KW-0732">Signal</keyword>
<dbReference type="RefSeq" id="WP_345036056.1">
    <property type="nucleotide sequence ID" value="NZ_BAAAYL010000001.1"/>
</dbReference>
<sequence>MSKRLTRAAMTTAALAAAVALTAGVAHADDIQWRTAPTATTEPTAPAKSTTSPTPEASATSSDIQW</sequence>
<protein>
    <submittedName>
        <fullName evidence="3">Uncharacterized protein</fullName>
    </submittedName>
</protein>
<dbReference type="EMBL" id="BAAAYL010000001">
    <property type="protein sequence ID" value="GAA3371285.1"/>
    <property type="molecule type" value="Genomic_DNA"/>
</dbReference>
<dbReference type="Proteomes" id="UP001499990">
    <property type="component" value="Unassembled WGS sequence"/>
</dbReference>
<evidence type="ECO:0000313" key="4">
    <source>
        <dbReference type="Proteomes" id="UP001499990"/>
    </source>
</evidence>
<accession>A0ABP6S9Y4</accession>
<feature type="chain" id="PRO_5046968604" evidence="2">
    <location>
        <begin position="29"/>
        <end position="66"/>
    </location>
</feature>
<name>A0ABP6S9Y4_9ACTN</name>
<reference evidence="4" key="1">
    <citation type="journal article" date="2019" name="Int. J. Syst. Evol. Microbiol.">
        <title>The Global Catalogue of Microorganisms (GCM) 10K type strain sequencing project: providing services to taxonomists for standard genome sequencing and annotation.</title>
        <authorList>
            <consortium name="The Broad Institute Genomics Platform"/>
            <consortium name="The Broad Institute Genome Sequencing Center for Infectious Disease"/>
            <person name="Wu L."/>
            <person name="Ma J."/>
        </authorList>
    </citation>
    <scope>NUCLEOTIDE SEQUENCE [LARGE SCALE GENOMIC DNA]</scope>
    <source>
        <strain evidence="4">JCM 9651</strain>
    </source>
</reference>
<comment type="caution">
    <text evidence="3">The sequence shown here is derived from an EMBL/GenBank/DDBJ whole genome shotgun (WGS) entry which is preliminary data.</text>
</comment>
<evidence type="ECO:0000256" key="1">
    <source>
        <dbReference type="SAM" id="MobiDB-lite"/>
    </source>
</evidence>
<gene>
    <name evidence="3" type="ORF">GCM10020367_21340</name>
</gene>
<feature type="region of interest" description="Disordered" evidence="1">
    <location>
        <begin position="29"/>
        <end position="66"/>
    </location>
</feature>
<organism evidence="3 4">
    <name type="scientific">Streptomyces sannanensis</name>
    <dbReference type="NCBI Taxonomy" id="285536"/>
    <lineage>
        <taxon>Bacteria</taxon>
        <taxon>Bacillati</taxon>
        <taxon>Actinomycetota</taxon>
        <taxon>Actinomycetes</taxon>
        <taxon>Kitasatosporales</taxon>
        <taxon>Streptomycetaceae</taxon>
        <taxon>Streptomyces</taxon>
    </lineage>
</organism>
<feature type="signal peptide" evidence="2">
    <location>
        <begin position="1"/>
        <end position="28"/>
    </location>
</feature>
<feature type="compositionally biased region" description="Low complexity" evidence="1">
    <location>
        <begin position="35"/>
        <end position="66"/>
    </location>
</feature>